<dbReference type="STRING" id="1907.SGLAU_07200"/>
<protein>
    <submittedName>
        <fullName evidence="3">Putative polyunsaturated fatty acid synthase PfaD</fullName>
    </submittedName>
</protein>
<evidence type="ECO:0000313" key="4">
    <source>
        <dbReference type="Proteomes" id="UP000029482"/>
    </source>
</evidence>
<dbReference type="CDD" id="cd04742">
    <property type="entry name" value="NPD_FabD"/>
    <property type="match status" value="1"/>
</dbReference>
<dbReference type="InterPro" id="IPR040981">
    <property type="entry name" value="PfaD_N"/>
</dbReference>
<dbReference type="EMBL" id="CP009438">
    <property type="protein sequence ID" value="AIR97455.1"/>
    <property type="molecule type" value="Genomic_DNA"/>
</dbReference>
<dbReference type="AlphaFoldDB" id="A0A089YV13"/>
<evidence type="ECO:0000259" key="1">
    <source>
        <dbReference type="Pfam" id="PF18328"/>
    </source>
</evidence>
<dbReference type="OrthoDB" id="3543921at2"/>
<reference evidence="4" key="1">
    <citation type="journal article" date="2015" name="J. Biotechnol.">
        <title>Complete genome sequence of the actinobacterium Streptomyces glaucescens GLA.O (DSM 40922) consisting of a linear chromosome and one linear plasmid.</title>
        <authorList>
            <person name="Ortseifen V."/>
            <person name="Winkler A."/>
            <person name="Albersmeier A."/>
            <person name="Wendler S."/>
            <person name="Puhler A."/>
            <person name="Kalinowski J."/>
            <person name="Ruckert C."/>
        </authorList>
    </citation>
    <scope>NUCLEOTIDE SEQUENCE [LARGE SCALE GENOMIC DNA]</scope>
    <source>
        <strain evidence="4">DSM 40922 / GLA O</strain>
    </source>
</reference>
<dbReference type="KEGG" id="sgu:SGLAU_07200"/>
<sequence>MSTEQPRPRWSGPVAPAVGDSGIREALTRLDEPVYILRGPHGLGAATGGAVRPDGEHEVVAAVPPLGPERLGSAAFLRAHGVRQAYMSGAMAGGIASADLVIALARAGYLASYGAAGLLPETVDRALRRFTAEIPGLPYACNLIHSPSEERLERTAVDLYLRHRVRCVEASAFLGLTPHVVRYRLAGLRPGGPHGVVAENRVIAKVSRTEIAELFMRPAPEPMVRALLADGAIDEEQARLAARVPLADDITVEADSGGHTDRRPLPAQLPVLLRRRNALAAELDRPERIRVGAAGGIGTPEAVWSAFAMGADYVVTGSVNQSCVEAGTSERVKDMLAQADLADCEMAPAADMFEMGVELQVLKRGTLFPMRARQLYELYRAHDGIDDLPAPVRARLEQQVFRRPLEDVWAETAAYFERRDPAQLARAAGHPKRKAALVYRWYLGMASRWAKTGDADRAVDYQIWCGPAMGSFNSWVRGTYLAAPRNRRVADVARHLMAGAAYHQRLSMLRAAGLALSPALADYPVPQPAAEDGTPSAVRP</sequence>
<dbReference type="InterPro" id="IPR014179">
    <property type="entry name" value="PfaD-like_TIM-barrel"/>
</dbReference>
<proteinExistence type="predicted"/>
<dbReference type="PANTHER" id="PTHR32332:SF20">
    <property type="entry name" value="2-NITROPROPANE DIOXYGENASE-LIKE PROTEIN"/>
    <property type="match status" value="1"/>
</dbReference>
<dbReference type="NCBIfam" id="TIGR02814">
    <property type="entry name" value="pfaD_fam"/>
    <property type="match status" value="1"/>
</dbReference>
<dbReference type="InterPro" id="IPR049489">
    <property type="entry name" value="FabD-like_helical_ins"/>
</dbReference>
<dbReference type="SUPFAM" id="SSF51412">
    <property type="entry name" value="Inosine monophosphate dehydrogenase (IMPDH)"/>
    <property type="match status" value="1"/>
</dbReference>
<keyword evidence="4" id="KW-1185">Reference proteome</keyword>
<feature type="domain" description="[Acyl-carrier-protein] S-malonyltransferase-like inserted helical" evidence="2">
    <location>
        <begin position="382"/>
        <end position="461"/>
    </location>
</feature>
<name>A0A089YV13_STRGA</name>
<dbReference type="Proteomes" id="UP000029482">
    <property type="component" value="Chromosome"/>
</dbReference>
<accession>A0A089YV13</accession>
<dbReference type="PANTHER" id="PTHR32332">
    <property type="entry name" value="2-NITROPROPANE DIOXYGENASE"/>
    <property type="match status" value="1"/>
</dbReference>
<feature type="domain" description="Fatty acid synthase subunit PfaD N-terminal" evidence="1">
    <location>
        <begin position="10"/>
        <end position="65"/>
    </location>
</feature>
<gene>
    <name evidence="3" type="ORF">SGLAU_07200</name>
</gene>
<dbReference type="eggNOG" id="COG2070">
    <property type="taxonomic scope" value="Bacteria"/>
</dbReference>
<dbReference type="Pfam" id="PF18328">
    <property type="entry name" value="PfaD_N"/>
    <property type="match status" value="1"/>
</dbReference>
<dbReference type="InterPro" id="IPR013785">
    <property type="entry name" value="Aldolase_TIM"/>
</dbReference>
<dbReference type="Gene3D" id="3.20.20.70">
    <property type="entry name" value="Aldolase class I"/>
    <property type="match status" value="2"/>
</dbReference>
<dbReference type="HOGENOM" id="CLU_040029_0_0_11"/>
<dbReference type="Pfam" id="PF21607">
    <property type="entry name" value="FabD_helical_ins"/>
    <property type="match status" value="1"/>
</dbReference>
<organism evidence="3 4">
    <name type="scientific">Streptomyces glaucescens</name>
    <dbReference type="NCBI Taxonomy" id="1907"/>
    <lineage>
        <taxon>Bacteria</taxon>
        <taxon>Bacillati</taxon>
        <taxon>Actinomycetota</taxon>
        <taxon>Actinomycetes</taxon>
        <taxon>Kitasatosporales</taxon>
        <taxon>Streptomycetaceae</taxon>
        <taxon>Streptomyces</taxon>
    </lineage>
</organism>
<evidence type="ECO:0000313" key="3">
    <source>
        <dbReference type="EMBL" id="AIR97455.1"/>
    </source>
</evidence>
<evidence type="ECO:0000259" key="2">
    <source>
        <dbReference type="Pfam" id="PF21607"/>
    </source>
</evidence>
<dbReference type="RefSeq" id="WP_052413659.1">
    <property type="nucleotide sequence ID" value="NZ_CP009438.1"/>
</dbReference>